<evidence type="ECO:0008006" key="3">
    <source>
        <dbReference type="Google" id="ProtNLM"/>
    </source>
</evidence>
<evidence type="ECO:0000313" key="2">
    <source>
        <dbReference type="Proteomes" id="UP000236413"/>
    </source>
</evidence>
<protein>
    <recommendedName>
        <fullName evidence="3">Cytochrome P460 domain-containing protein</fullName>
    </recommendedName>
</protein>
<dbReference type="AlphaFoldDB" id="A0A316WKT2"/>
<proteinExistence type="predicted"/>
<comment type="caution">
    <text evidence="1">The sequence shown here is derived from an EMBL/GenBank/DDBJ whole genome shotgun (WGS) entry which is preliminary data.</text>
</comment>
<dbReference type="RefSeq" id="WP_103233054.1">
    <property type="nucleotide sequence ID" value="NZ_PPEG02000005.1"/>
</dbReference>
<sequence>MKNLIVYLMMGMLIVSCSSKKEYEAVNENASLPESFDFNAMNLKVVTSSINHKKQTMATLYGNVPTIDELKGNAGKEEHTERILTLITWSQKKDPYWYGAKIPDHLLSVEVIKSRQPFSDHSEISYQRYEGKDLKKVDASGTDRIHTILSMKPSIMP</sequence>
<organism evidence="1 2">
    <name type="scientific">Chryseobacterium viscerum</name>
    <dbReference type="NCBI Taxonomy" id="1037377"/>
    <lineage>
        <taxon>Bacteria</taxon>
        <taxon>Pseudomonadati</taxon>
        <taxon>Bacteroidota</taxon>
        <taxon>Flavobacteriia</taxon>
        <taxon>Flavobacteriales</taxon>
        <taxon>Weeksellaceae</taxon>
        <taxon>Chryseobacterium group</taxon>
        <taxon>Chryseobacterium</taxon>
    </lineage>
</organism>
<dbReference type="PROSITE" id="PS51257">
    <property type="entry name" value="PROKAR_LIPOPROTEIN"/>
    <property type="match status" value="1"/>
</dbReference>
<evidence type="ECO:0000313" key="1">
    <source>
        <dbReference type="EMBL" id="PWN61006.1"/>
    </source>
</evidence>
<reference evidence="1 2" key="1">
    <citation type="submission" date="2018-04" db="EMBL/GenBank/DDBJ databases">
        <title>Chryseobacterium oncorhynchi 701B-08T from rainbow trout, and Chryseobacterium viscerum 687B-08T from diseased fish.</title>
        <authorList>
            <person name="Jeong J.-J."/>
            <person name="Lee Y.J."/>
            <person name="Pathiraja D."/>
            <person name="Park B."/>
            <person name="Choi I.-G."/>
            <person name="Kim K.D."/>
        </authorList>
    </citation>
    <scope>NUCLEOTIDE SEQUENCE [LARGE SCALE GENOMIC DNA]</scope>
    <source>
        <strain evidence="1 2">687B-08</strain>
    </source>
</reference>
<name>A0A316WKT2_9FLAO</name>
<gene>
    <name evidence="1" type="ORF">C1634_013145</name>
</gene>
<accession>A0A316WKT2</accession>
<dbReference type="Proteomes" id="UP000236413">
    <property type="component" value="Unassembled WGS sequence"/>
</dbReference>
<dbReference type="EMBL" id="PPEG02000005">
    <property type="protein sequence ID" value="PWN61006.1"/>
    <property type="molecule type" value="Genomic_DNA"/>
</dbReference>